<dbReference type="EMBL" id="MGHD01000023">
    <property type="protein sequence ID" value="OGM59242.1"/>
    <property type="molecule type" value="Genomic_DNA"/>
</dbReference>
<organism evidence="3 4">
    <name type="scientific">Candidatus Woesebacteria bacterium RIFCSPLOWO2_01_FULL_39_10b</name>
    <dbReference type="NCBI Taxonomy" id="1802517"/>
    <lineage>
        <taxon>Bacteria</taxon>
        <taxon>Candidatus Woeseibacteriota</taxon>
    </lineage>
</organism>
<feature type="transmembrane region" description="Helical" evidence="2">
    <location>
        <begin position="7"/>
        <end position="25"/>
    </location>
</feature>
<feature type="compositionally biased region" description="Polar residues" evidence="1">
    <location>
        <begin position="577"/>
        <end position="591"/>
    </location>
</feature>
<feature type="compositionally biased region" description="Polar residues" evidence="1">
    <location>
        <begin position="541"/>
        <end position="553"/>
    </location>
</feature>
<sequence>MSRRQKYLGNILLLVIFVLGGFLFWSGSKVQQGSVADLPIYATTQRTEDSFSILSYFDFLLGPKTVFSSETLAQVMEEPNERNLFTGGFIMIFFSLTLYIVFYIWGKKQRRKLLMKGVRVGLVFLMLTTISFSNILTFLKAPPPIDDIVKPPEVARAIYQFTPTSGTLVTGSDTTITSATAAAAAGVNIGSWRGTLTDDNFHWSVLGSNQASATNYDVQLNFAGIQLNGANKMIIQTEVDLDAAIAMILQICDWTSTTSVDNAADAQCTGGGWRTINSQTAANANVALTTVTTPVALTWNIYDGYFTTGTTGGSAISTPLTNFVSGSNVVKFRYFSTTQSATAIDIDYLRIMPIIDSVYHPASFTNLGSGAPAGTYANAHIVGNTTTAQQATTTGDGVFLQVPGTAGSIPDFYLSFKNVETYTGANTIYFKAEYDCSAATAGLDHKFAVYNFITPGWEDLSTTAVACATTDNVTNAWAKNNVTLSNYISSGEMRVRFYGDLNSTTNLMLDYAYLIIGSTNTDSSLCEVTFGTGTATNCTNTRDLDPTGTTNAFANPAEDESASTGAGEANSHYAMDNESTPDTTVEEATSSNVSFPVTVPTNAAVVGLHYAGRFIGGSNQATDLTVQMGVKDFAGLTTATGGWTQVGGTATFNYVYTDSITALAATLPLGYIGNPEDHIDTTNNRMNVRLRTTAAGTSTGNATTNWDFIFTSISWVYATPQYEQSAYRFYGNLDQSPPDVDTPLAALNTAATAPAQGTGFRMRILLDNYGQDVASSGVTFKMQIAVRGADNLCDTSFTNETYADLSDSSGNVRYYNNTNLADAANITSDNANDPTHESHTVVRETYEEANNFTNSQNAIRSNQDGKWDFALVDFSATADTTYCMRVVKSDATTLDTYTVVPQFTTIPENSFLLAGLFPLILGFIRKLKRKRQSV</sequence>
<dbReference type="AlphaFoldDB" id="A0A1F8B5D2"/>
<comment type="caution">
    <text evidence="3">The sequence shown here is derived from an EMBL/GenBank/DDBJ whole genome shotgun (WGS) entry which is preliminary data.</text>
</comment>
<keyword evidence="2" id="KW-0472">Membrane</keyword>
<evidence type="ECO:0000313" key="3">
    <source>
        <dbReference type="EMBL" id="OGM59242.1"/>
    </source>
</evidence>
<name>A0A1F8B5D2_9BACT</name>
<evidence type="ECO:0000256" key="1">
    <source>
        <dbReference type="SAM" id="MobiDB-lite"/>
    </source>
</evidence>
<feature type="transmembrane region" description="Helical" evidence="2">
    <location>
        <begin position="84"/>
        <end position="105"/>
    </location>
</feature>
<gene>
    <name evidence="3" type="ORF">A2892_05195</name>
</gene>
<proteinExistence type="predicted"/>
<dbReference type="Proteomes" id="UP000176404">
    <property type="component" value="Unassembled WGS sequence"/>
</dbReference>
<feature type="region of interest" description="Disordered" evidence="1">
    <location>
        <begin position="541"/>
        <end position="591"/>
    </location>
</feature>
<feature type="transmembrane region" description="Helical" evidence="2">
    <location>
        <begin position="117"/>
        <end position="139"/>
    </location>
</feature>
<evidence type="ECO:0000313" key="4">
    <source>
        <dbReference type="Proteomes" id="UP000176404"/>
    </source>
</evidence>
<dbReference type="STRING" id="1802517.A2892_05195"/>
<reference evidence="3 4" key="1">
    <citation type="journal article" date="2016" name="Nat. Commun.">
        <title>Thousands of microbial genomes shed light on interconnected biogeochemical processes in an aquifer system.</title>
        <authorList>
            <person name="Anantharaman K."/>
            <person name="Brown C.T."/>
            <person name="Hug L.A."/>
            <person name="Sharon I."/>
            <person name="Castelle C.J."/>
            <person name="Probst A.J."/>
            <person name="Thomas B.C."/>
            <person name="Singh A."/>
            <person name="Wilkins M.J."/>
            <person name="Karaoz U."/>
            <person name="Brodie E.L."/>
            <person name="Williams K.H."/>
            <person name="Hubbard S.S."/>
            <person name="Banfield J.F."/>
        </authorList>
    </citation>
    <scope>NUCLEOTIDE SEQUENCE [LARGE SCALE GENOMIC DNA]</scope>
</reference>
<accession>A0A1F8B5D2</accession>
<evidence type="ECO:0000256" key="2">
    <source>
        <dbReference type="SAM" id="Phobius"/>
    </source>
</evidence>
<protein>
    <submittedName>
        <fullName evidence="3">Uncharacterized protein</fullName>
    </submittedName>
</protein>
<keyword evidence="2" id="KW-1133">Transmembrane helix</keyword>
<keyword evidence="2" id="KW-0812">Transmembrane</keyword>